<sequence length="46" mass="5371">MRGGKAARKHFRISHIIEHTDRNTGTINIHAIFEQKKNRYLSNRGP</sequence>
<name>A0A0A9EAV2_ARUDO</name>
<dbReference type="EMBL" id="GBRH01200724">
    <property type="protein sequence ID" value="JAD97171.1"/>
    <property type="molecule type" value="Transcribed_RNA"/>
</dbReference>
<evidence type="ECO:0000313" key="1">
    <source>
        <dbReference type="EMBL" id="JAD97171.1"/>
    </source>
</evidence>
<reference evidence="1" key="2">
    <citation type="journal article" date="2015" name="Data Brief">
        <title>Shoot transcriptome of the giant reed, Arundo donax.</title>
        <authorList>
            <person name="Barrero R.A."/>
            <person name="Guerrero F.D."/>
            <person name="Moolhuijzen P."/>
            <person name="Goolsby J.A."/>
            <person name="Tidwell J."/>
            <person name="Bellgard S.E."/>
            <person name="Bellgard M.I."/>
        </authorList>
    </citation>
    <scope>NUCLEOTIDE SEQUENCE</scope>
    <source>
        <tissue evidence="1">Shoot tissue taken approximately 20 cm above the soil surface</tissue>
    </source>
</reference>
<dbReference type="AlphaFoldDB" id="A0A0A9EAV2"/>
<reference evidence="1" key="1">
    <citation type="submission" date="2014-09" db="EMBL/GenBank/DDBJ databases">
        <authorList>
            <person name="Magalhaes I.L.F."/>
            <person name="Oliveira U."/>
            <person name="Santos F.R."/>
            <person name="Vidigal T.H.D.A."/>
            <person name="Brescovit A.D."/>
            <person name="Santos A.J."/>
        </authorList>
    </citation>
    <scope>NUCLEOTIDE SEQUENCE</scope>
    <source>
        <tissue evidence="1">Shoot tissue taken approximately 20 cm above the soil surface</tissue>
    </source>
</reference>
<organism evidence="1">
    <name type="scientific">Arundo donax</name>
    <name type="common">Giant reed</name>
    <name type="synonym">Donax arundinaceus</name>
    <dbReference type="NCBI Taxonomy" id="35708"/>
    <lineage>
        <taxon>Eukaryota</taxon>
        <taxon>Viridiplantae</taxon>
        <taxon>Streptophyta</taxon>
        <taxon>Embryophyta</taxon>
        <taxon>Tracheophyta</taxon>
        <taxon>Spermatophyta</taxon>
        <taxon>Magnoliopsida</taxon>
        <taxon>Liliopsida</taxon>
        <taxon>Poales</taxon>
        <taxon>Poaceae</taxon>
        <taxon>PACMAD clade</taxon>
        <taxon>Arundinoideae</taxon>
        <taxon>Arundineae</taxon>
        <taxon>Arundo</taxon>
    </lineage>
</organism>
<accession>A0A0A9EAV2</accession>
<proteinExistence type="predicted"/>
<protein>
    <submittedName>
        <fullName evidence="1">Uncharacterized protein</fullName>
    </submittedName>
</protein>